<comment type="caution">
    <text evidence="2">The sequence shown here is derived from an EMBL/GenBank/DDBJ whole genome shotgun (WGS) entry which is preliminary data.</text>
</comment>
<sequence>MVKEKRWQNAPHAPTDVSRKDAPTLGYSIRPSRKASNSLVSPLVGLHMSVGGDDHLHSSGSHARLRRENPCLVCRRACGREVPVRLGYDPRAQVFVALSCKLHEITANENRRKLSSVVDKIGFSVLSLLTPTGFPDNNRHKSDILDIALVKRVALRLEGIETFQCLNSDHCSVLLKLGPLIGDKLNPVKTITNWKKLSFALEKIDTPALRDIPNDIVLTDEINHSTGVHHPRLLVKALNSKGYEPTPALKKPDNIVVLDDRDIAECLANSLHQQCSHTSSPYDPEHVHRIKEEVRQKISLDPKNDLDPVSLDEVQFHIKKLNTRKAPGLDGINNKAIKFFSAANGFAGRYI</sequence>
<accession>A0A4C1U067</accession>
<evidence type="ECO:0000256" key="1">
    <source>
        <dbReference type="SAM" id="MobiDB-lite"/>
    </source>
</evidence>
<dbReference type="Proteomes" id="UP000299102">
    <property type="component" value="Unassembled WGS sequence"/>
</dbReference>
<dbReference type="EMBL" id="BGZK01000111">
    <property type="protein sequence ID" value="GBP19715.1"/>
    <property type="molecule type" value="Genomic_DNA"/>
</dbReference>
<reference evidence="2 3" key="1">
    <citation type="journal article" date="2019" name="Commun. Biol.">
        <title>The bagworm genome reveals a unique fibroin gene that provides high tensile strength.</title>
        <authorList>
            <person name="Kono N."/>
            <person name="Nakamura H."/>
            <person name="Ohtoshi R."/>
            <person name="Tomita M."/>
            <person name="Numata K."/>
            <person name="Arakawa K."/>
        </authorList>
    </citation>
    <scope>NUCLEOTIDE SEQUENCE [LARGE SCALE GENOMIC DNA]</scope>
</reference>
<gene>
    <name evidence="2" type="ORF">EVAR_8875_1</name>
</gene>
<protein>
    <recommendedName>
        <fullName evidence="4">RNA-directed DNA polymerase from mobile element jockey</fullName>
    </recommendedName>
</protein>
<name>A0A4C1U067_EUMVA</name>
<evidence type="ECO:0000313" key="2">
    <source>
        <dbReference type="EMBL" id="GBP19715.1"/>
    </source>
</evidence>
<proteinExistence type="predicted"/>
<evidence type="ECO:0008006" key="4">
    <source>
        <dbReference type="Google" id="ProtNLM"/>
    </source>
</evidence>
<evidence type="ECO:0000313" key="3">
    <source>
        <dbReference type="Proteomes" id="UP000299102"/>
    </source>
</evidence>
<dbReference type="OrthoDB" id="410155at2759"/>
<keyword evidence="3" id="KW-1185">Reference proteome</keyword>
<feature type="region of interest" description="Disordered" evidence="1">
    <location>
        <begin position="1"/>
        <end position="30"/>
    </location>
</feature>
<organism evidence="2 3">
    <name type="scientific">Eumeta variegata</name>
    <name type="common">Bagworm moth</name>
    <name type="synonym">Eumeta japonica</name>
    <dbReference type="NCBI Taxonomy" id="151549"/>
    <lineage>
        <taxon>Eukaryota</taxon>
        <taxon>Metazoa</taxon>
        <taxon>Ecdysozoa</taxon>
        <taxon>Arthropoda</taxon>
        <taxon>Hexapoda</taxon>
        <taxon>Insecta</taxon>
        <taxon>Pterygota</taxon>
        <taxon>Neoptera</taxon>
        <taxon>Endopterygota</taxon>
        <taxon>Lepidoptera</taxon>
        <taxon>Glossata</taxon>
        <taxon>Ditrysia</taxon>
        <taxon>Tineoidea</taxon>
        <taxon>Psychidae</taxon>
        <taxon>Oiketicinae</taxon>
        <taxon>Eumeta</taxon>
    </lineage>
</organism>
<dbReference type="AlphaFoldDB" id="A0A4C1U067"/>